<evidence type="ECO:0000256" key="1">
    <source>
        <dbReference type="SAM" id="MobiDB-lite"/>
    </source>
</evidence>
<reference evidence="2" key="2">
    <citation type="submission" date="2013-10" db="EMBL/GenBank/DDBJ databases">
        <authorList>
            <person name="Aslett M."/>
        </authorList>
    </citation>
    <scope>NUCLEOTIDE SEQUENCE [LARGE SCALE GENOMIC DNA]</scope>
    <source>
        <strain evidence="2">Houghton</strain>
    </source>
</reference>
<dbReference type="InterPro" id="IPR051647">
    <property type="entry name" value="Mediator_comp_sub12"/>
</dbReference>
<sequence>MLAFRARSGFCSRSNITVRKQQCTLPGASYQRSSASSVPAPGDTQQQLQHQQHHQQQQPLRRSGHRIPSVSTESVESAVGQFIMACQRFQRQQLQQRWQQQLQQQVGGAAGTASSLAIIKETLSVAPAACMNAALLAMQQQLLPLSLVVPLAEAFYAAAEKQIEQQAQQQLSFKQGYQQEQKSREQKRNNEDNRATEMLLDLALLLEPNTFIVGGIQQQYQIKQQLLLLPQQAQKKRQLALQTAVLVLRPLLQQQPLLLRDSQLAKALLKASDESLQQLLQQTTAQRLRSCKETRNNGCSSSSAQVALTAALLRSCAAFPPLEEVYDAAADFLLHAAAAAKHPLSSEPSLKMQQGQLAAWCDVAAALCLKQQQQQVFWRLFPSVESAVCTALSKLLQHQQHENKKHSLVASIDQLEPAAAALLLLRERQVCLMNADTPTGAATSKSETDASSDLAAEEAAEPAAELLSRSTVGLGQQKQQQESHQLDDGETPAATAMLQQTFFEIWHEVEAQQKRQQHQTHSENPDCELPRPAPSSPFNFRSKAANDAAKAGLKAAAGAASPGRAAGSEVRRTTDSEAALLRLLHQLLLLAGVQEQQQLSKFLQKVAREVLPACDLQQLVLLLQHVVRLVEMPHMQGQQQRLQPAVNLGMFVDATLLAVDRRIKQHEHCNASLSSNGRLSTLASLADALCSSSLRKQVRLASAAFAAAKALLDDLLLEIQLTQREQQNIDQRVALQEAIVYTTFRAVSAALSLNESNASSEAKTRPGASDTDAAAATMNSFNCYPELLRVLSETILMLQGTAHAILSGSAAPASELNYSQQQACSQEDAPAIEKRHSDSLVLAVAILARCLQDPALSNQQARWGFYALLASLYESSTAFFIRRSDEKTTANVVAALSAEQVLVLLQCHLFLLEASTQQLRLTNAARAVASSVGGSNPQAATAAAEAAAAATSSSEAQQLLIDIYRGLRSCSLKTESLKVVGGAMQLFSKIQTLTSHGPLDVASAAAAQQQQQQPTGFTERIVGWFRSRYTR</sequence>
<dbReference type="Proteomes" id="UP000030747">
    <property type="component" value="Unassembled WGS sequence"/>
</dbReference>
<protein>
    <submittedName>
        <fullName evidence="2">Uncharacterized protein</fullName>
    </submittedName>
</protein>
<proteinExistence type="predicted"/>
<evidence type="ECO:0000313" key="3">
    <source>
        <dbReference type="Proteomes" id="UP000030747"/>
    </source>
</evidence>
<dbReference type="GO" id="GO:0016592">
    <property type="term" value="C:mediator complex"/>
    <property type="evidence" value="ECO:0007669"/>
    <property type="project" value="TreeGrafter"/>
</dbReference>
<dbReference type="VEuPathDB" id="ToxoDB:ETH_00010475"/>
<accession>U6KXK9</accession>
<name>U6KXK9_EIMTE</name>
<dbReference type="GO" id="GO:0045944">
    <property type="term" value="P:positive regulation of transcription by RNA polymerase II"/>
    <property type="evidence" value="ECO:0007669"/>
    <property type="project" value="TreeGrafter"/>
</dbReference>
<feature type="region of interest" description="Disordered" evidence="1">
    <location>
        <begin position="437"/>
        <end position="465"/>
    </location>
</feature>
<feature type="region of interest" description="Disordered" evidence="1">
    <location>
        <begin position="29"/>
        <end position="70"/>
    </location>
</feature>
<dbReference type="AlphaFoldDB" id="U6KXK9"/>
<feature type="region of interest" description="Disordered" evidence="1">
    <location>
        <begin position="511"/>
        <end position="541"/>
    </location>
</feature>
<organism evidence="2 3">
    <name type="scientific">Eimeria tenella</name>
    <name type="common">Coccidian parasite</name>
    <dbReference type="NCBI Taxonomy" id="5802"/>
    <lineage>
        <taxon>Eukaryota</taxon>
        <taxon>Sar</taxon>
        <taxon>Alveolata</taxon>
        <taxon>Apicomplexa</taxon>
        <taxon>Conoidasida</taxon>
        <taxon>Coccidia</taxon>
        <taxon>Eucoccidiorida</taxon>
        <taxon>Eimeriorina</taxon>
        <taxon>Eimeriidae</taxon>
        <taxon>Eimeria</taxon>
    </lineage>
</organism>
<dbReference type="VEuPathDB" id="ToxoDB:ETH2_1121900"/>
<reference evidence="2" key="1">
    <citation type="submission" date="2013-10" db="EMBL/GenBank/DDBJ databases">
        <title>Genomic analysis of the causative agents of coccidiosis in chickens.</title>
        <authorList>
            <person name="Reid A.J."/>
            <person name="Blake D."/>
            <person name="Billington K."/>
            <person name="Browne H."/>
            <person name="Dunn M."/>
            <person name="Hung S."/>
            <person name="Kawahara F."/>
            <person name="Miranda-Saavedra D."/>
            <person name="Mourier T."/>
            <person name="Nagra H."/>
            <person name="Otto T.D."/>
            <person name="Rawlings N."/>
            <person name="Sanchez A."/>
            <person name="Sanders M."/>
            <person name="Subramaniam C."/>
            <person name="Tay Y."/>
            <person name="Dear P."/>
            <person name="Doerig C."/>
            <person name="Gruber A."/>
            <person name="Parkinson J."/>
            <person name="Shirley M."/>
            <person name="Wan K.L."/>
            <person name="Berriman M."/>
            <person name="Tomley F."/>
            <person name="Pain A."/>
        </authorList>
    </citation>
    <scope>NUCLEOTIDE SEQUENCE [LARGE SCALE GENOMIC DNA]</scope>
    <source>
        <strain evidence="2">Houghton</strain>
    </source>
</reference>
<dbReference type="PANTHER" id="PTHR46007">
    <property type="entry name" value="MEDIATOR OF RNA POLYMERASE II TRANSCRIPTION SUBUNIT 12"/>
    <property type="match status" value="1"/>
</dbReference>
<feature type="compositionally biased region" description="Low complexity" evidence="1">
    <location>
        <begin position="45"/>
        <end position="58"/>
    </location>
</feature>
<dbReference type="GeneID" id="25251290"/>
<dbReference type="OrthoDB" id="350958at2759"/>
<dbReference type="GO" id="GO:0003713">
    <property type="term" value="F:transcription coactivator activity"/>
    <property type="evidence" value="ECO:0007669"/>
    <property type="project" value="TreeGrafter"/>
</dbReference>
<dbReference type="PANTHER" id="PTHR46007:SF8">
    <property type="entry name" value="C2H2-TYPE DOMAIN-CONTAINING PROTEIN"/>
    <property type="match status" value="1"/>
</dbReference>
<evidence type="ECO:0000313" key="2">
    <source>
        <dbReference type="EMBL" id="CDJ41673.1"/>
    </source>
</evidence>
<gene>
    <name evidence="2" type="ORF">ETH_00010475</name>
</gene>
<dbReference type="OMA" id="NCISREV"/>
<dbReference type="RefSeq" id="XP_013232423.1">
    <property type="nucleotide sequence ID" value="XM_013376969.1"/>
</dbReference>
<keyword evidence="3" id="KW-1185">Reference proteome</keyword>
<dbReference type="EMBL" id="HG675655">
    <property type="protein sequence ID" value="CDJ41673.1"/>
    <property type="molecule type" value="Genomic_DNA"/>
</dbReference>